<dbReference type="Proteomes" id="UP001189429">
    <property type="component" value="Unassembled WGS sequence"/>
</dbReference>
<feature type="domain" description="NF-X1-type" evidence="6">
    <location>
        <begin position="744"/>
        <end position="763"/>
    </location>
</feature>
<dbReference type="InterPro" id="IPR047187">
    <property type="entry name" value="SF1_C_Upf1"/>
</dbReference>
<keyword evidence="3" id="KW-0863">Zinc-finger</keyword>
<evidence type="ECO:0000313" key="8">
    <source>
        <dbReference type="Proteomes" id="UP001189429"/>
    </source>
</evidence>
<dbReference type="InterPro" id="IPR000967">
    <property type="entry name" value="Znf_NFX1"/>
</dbReference>
<feature type="compositionally biased region" description="Pro residues" evidence="5">
    <location>
        <begin position="934"/>
        <end position="957"/>
    </location>
</feature>
<dbReference type="InterPro" id="IPR041679">
    <property type="entry name" value="DNA2/NAM7-like_C"/>
</dbReference>
<feature type="domain" description="NF-X1-type" evidence="6">
    <location>
        <begin position="613"/>
        <end position="651"/>
    </location>
</feature>
<feature type="compositionally biased region" description="Acidic residues" evidence="5">
    <location>
        <begin position="133"/>
        <end position="143"/>
    </location>
</feature>
<evidence type="ECO:0000256" key="3">
    <source>
        <dbReference type="ARBA" id="ARBA00022771"/>
    </source>
</evidence>
<evidence type="ECO:0000256" key="1">
    <source>
        <dbReference type="ARBA" id="ARBA00022723"/>
    </source>
</evidence>
<feature type="compositionally biased region" description="Low complexity" evidence="5">
    <location>
        <begin position="1146"/>
        <end position="1155"/>
    </location>
</feature>
<dbReference type="PANTHER" id="PTHR10887:SF341">
    <property type="entry name" value="NFX1-TYPE ZINC FINGER-CONTAINING PROTEIN 1"/>
    <property type="match status" value="1"/>
</dbReference>
<dbReference type="InterPro" id="IPR027417">
    <property type="entry name" value="P-loop_NTPase"/>
</dbReference>
<evidence type="ECO:0000313" key="7">
    <source>
        <dbReference type="EMBL" id="CAK0809788.1"/>
    </source>
</evidence>
<protein>
    <recommendedName>
        <fullName evidence="6">NF-X1-type domain-containing protein</fullName>
    </recommendedName>
</protein>
<dbReference type="CDD" id="cd18808">
    <property type="entry name" value="SF1_C_Upf1"/>
    <property type="match status" value="1"/>
</dbReference>
<dbReference type="InterPro" id="IPR045055">
    <property type="entry name" value="DNA2/NAM7-like"/>
</dbReference>
<organism evidence="7 8">
    <name type="scientific">Prorocentrum cordatum</name>
    <dbReference type="NCBI Taxonomy" id="2364126"/>
    <lineage>
        <taxon>Eukaryota</taxon>
        <taxon>Sar</taxon>
        <taxon>Alveolata</taxon>
        <taxon>Dinophyceae</taxon>
        <taxon>Prorocentrales</taxon>
        <taxon>Prorocentraceae</taxon>
        <taxon>Prorocentrum</taxon>
    </lineage>
</organism>
<keyword evidence="2" id="KW-0677">Repeat</keyword>
<reference evidence="7" key="1">
    <citation type="submission" date="2023-10" db="EMBL/GenBank/DDBJ databases">
        <authorList>
            <person name="Chen Y."/>
            <person name="Shah S."/>
            <person name="Dougan E. K."/>
            <person name="Thang M."/>
            <person name="Chan C."/>
        </authorList>
    </citation>
    <scope>NUCLEOTIDE SEQUENCE [LARGE SCALE GENOMIC DNA]</scope>
</reference>
<dbReference type="CDD" id="cd06008">
    <property type="entry name" value="NF-X1-zinc-finger"/>
    <property type="match status" value="1"/>
</dbReference>
<accession>A0ABN9QU41</accession>
<dbReference type="EMBL" id="CAUYUJ010004481">
    <property type="protein sequence ID" value="CAK0809788.1"/>
    <property type="molecule type" value="Genomic_DNA"/>
</dbReference>
<evidence type="ECO:0000256" key="5">
    <source>
        <dbReference type="SAM" id="MobiDB-lite"/>
    </source>
</evidence>
<evidence type="ECO:0000259" key="6">
    <source>
        <dbReference type="SMART" id="SM00438"/>
    </source>
</evidence>
<gene>
    <name evidence="7" type="ORF">PCOR1329_LOCUS14937</name>
</gene>
<evidence type="ECO:0000256" key="4">
    <source>
        <dbReference type="ARBA" id="ARBA00022833"/>
    </source>
</evidence>
<dbReference type="Gene3D" id="3.40.50.300">
    <property type="entry name" value="P-loop containing nucleotide triphosphate hydrolases"/>
    <property type="match status" value="2"/>
</dbReference>
<feature type="compositionally biased region" description="Low complexity" evidence="5">
    <location>
        <begin position="1107"/>
        <end position="1126"/>
    </location>
</feature>
<sequence length="1576" mass="170836">MRSLQRAGCHQSRILSLSDNQIWHLLQKNPQSRADAGWFRGNVFQQCGMDEVRNCLEQWVLYEQCPEDHVLMMERLVRDLTVAVKSWLKASIVSEGLTGLKLLWRDVVPLSQGCATRATAPPAPKETSKEGGDSEDDAEVQQDNEERLVTQGRDSDFFKRAMKKFIPFQQPRRDWTAPEHKEGVLRKMNPQRLQRIRSCEDIWSLDPVDRVLMAQAHLQEVVDDASAKLGDALAHFENLSREEKVTDEGIDAMILRRNRILGMTITGACIHAALVREWRPDVVLVEEAAEVLESQLLAALSPSVSHLIMIGDHEQLPPQVKEYPLKKHNGFDVSMLERLVRNNLPHVSLRRQSRMHPDISALLQPTYPQLLDNTSVVALRAQPECIRHRCFFWACAAEEMESEGSTSRVNTEEAERVACLALFFVSQGFSPCQITILTAYQRQTLLVRKLLSKKLPAYLQEAGLQEAIQLDAGSADPAAARKAKVESTIQAQTIDRFQGDENDIVLVSLVRSNKDNKVGYLGTGDGKNRLCVAQSRARCCMVFVGNSDCLRAQRTNHWSGFLQMLENRGCHGEALPLVCPRHPDVSPSIRSSADIPYGQRSLCGELCGAPMGCGTLGHLCERPCHPQIPKFGHSALDCRHVVSGSHDACTAQPRHEFKYACCMSKSKFASPCPFEESIRCTRDPRHGLKRRCGLTVEQVVKKCSGRAEFSCLRNSAHKLAGRCSEVAEEVSERCKEPCKRLLVCGHECQSTCHDGACPEECEAPVERRCVNDEMHTEKNVVLMGSCRQTAKELSASCRAWVLAPCLRDPSHKRVHGRCKNFGTPLFGKCQAVVERPCARNSAHRVPGWCYEMDDEVSGRCQVEVSRPCSRNAAHKVFGMCYEADDEVSSRCNQEDGQWECPKCNDVVWRRCGESELCAQCSCARVRLLLPPATLPGPPVPPQSAHPPAPPMLGPDLPPGAEAKTGAELAGPMRPPASAQDGAPEPKAMPTGALGTHSPGCRNALDAPARPDDDVEEAPPRLVPGAEPASVADDHQEGAAVARGDPPPPAPAAAAVVGSAADARAGAPAPATTSKAPPTAPRARLRHAPRASSPGRGDGRQGVRLISARTAAARGGPEGAAGASGTRPRSRSRSSGGSGRRGRPRRGGTAVTLREGPGPGRTGRRGSPEPAATEEAPAEPAAPERVAPKRAAQDEPQPRAVRARARPTPSGASAQASALEEAGRGRHPAGASCSGAVGPEGPRDLYWCGLGGGRAALCVLPEAVPTALMQEARRIGQLLGDSQQYRDHHEEAAERGELLRAQGFAGNKRDRERVARLAAALARAAGDEAFAEEVRGGFPHFAAVLERARAARAQMPGLEVPISWAEEVDAEATKAFATFSPTATPSTSEPDSEPEVLQGTEVVHYRLDADVELDDDSEWKAETEEIDASEARWQATTGTPDVHSDLTLAQEQKLQLDGCRDGDGQGARIPVANDKGGPTEEQLEETSLISEGEQSARTTVRGLGFLTMDTTRASSTAYLEALAAVHGIIGKIDVELIVARAQALKARTHFQDGAAFADLLRSIAALEEQTDMAGRSL</sequence>
<keyword evidence="1" id="KW-0479">Metal-binding</keyword>
<feature type="compositionally biased region" description="Low complexity" evidence="5">
    <location>
        <begin position="1167"/>
        <end position="1184"/>
    </location>
</feature>
<dbReference type="InterPro" id="IPR041677">
    <property type="entry name" value="DNA2/NAM7_AAA_11"/>
</dbReference>
<dbReference type="Pfam" id="PF13087">
    <property type="entry name" value="AAA_12"/>
    <property type="match status" value="1"/>
</dbReference>
<comment type="caution">
    <text evidence="7">The sequence shown here is derived from an EMBL/GenBank/DDBJ whole genome shotgun (WGS) entry which is preliminary data.</text>
</comment>
<feature type="compositionally biased region" description="Low complexity" evidence="5">
    <location>
        <begin position="1051"/>
        <end position="1076"/>
    </location>
</feature>
<keyword evidence="4" id="KW-0862">Zinc</keyword>
<feature type="region of interest" description="Disordered" evidence="5">
    <location>
        <begin position="934"/>
        <end position="1237"/>
    </location>
</feature>
<dbReference type="SUPFAM" id="SSF52540">
    <property type="entry name" value="P-loop containing nucleoside triphosphate hydrolases"/>
    <property type="match status" value="1"/>
</dbReference>
<dbReference type="Pfam" id="PF13086">
    <property type="entry name" value="AAA_11"/>
    <property type="match status" value="1"/>
</dbReference>
<proteinExistence type="predicted"/>
<dbReference type="PANTHER" id="PTHR10887">
    <property type="entry name" value="DNA2/NAM7 HELICASE FAMILY"/>
    <property type="match status" value="1"/>
</dbReference>
<dbReference type="SMART" id="SM00438">
    <property type="entry name" value="ZnF_NFX"/>
    <property type="match status" value="2"/>
</dbReference>
<feature type="region of interest" description="Disordered" evidence="5">
    <location>
        <begin position="115"/>
        <end position="146"/>
    </location>
</feature>
<keyword evidence="8" id="KW-1185">Reference proteome</keyword>
<name>A0ABN9QU41_9DINO</name>
<evidence type="ECO:0000256" key="2">
    <source>
        <dbReference type="ARBA" id="ARBA00022737"/>
    </source>
</evidence>